<protein>
    <submittedName>
        <fullName evidence="7">Solute carrier family 39 member 1</fullName>
    </submittedName>
</protein>
<dbReference type="InParanoid" id="H3CIJ9"/>
<dbReference type="GeneTree" id="ENSGT00940000157062"/>
<evidence type="ECO:0000256" key="3">
    <source>
        <dbReference type="ARBA" id="ARBA00022989"/>
    </source>
</evidence>
<name>H3CIJ9_TETNG</name>
<dbReference type="InterPro" id="IPR003689">
    <property type="entry name" value="ZIP"/>
</dbReference>
<proteinExistence type="predicted"/>
<feature type="transmembrane region" description="Helical" evidence="6">
    <location>
        <begin position="112"/>
        <end position="131"/>
    </location>
</feature>
<accession>H3CIJ9</accession>
<keyword evidence="2 6" id="KW-0812">Transmembrane</keyword>
<dbReference type="HOGENOM" id="CLU_040462_1_0_1"/>
<dbReference type="Proteomes" id="UP000007303">
    <property type="component" value="Unassembled WGS sequence"/>
</dbReference>
<organism evidence="7 8">
    <name type="scientific">Tetraodon nigroviridis</name>
    <name type="common">Spotted green pufferfish</name>
    <name type="synonym">Chelonodon nigroviridis</name>
    <dbReference type="NCBI Taxonomy" id="99883"/>
    <lineage>
        <taxon>Eukaryota</taxon>
        <taxon>Metazoa</taxon>
        <taxon>Chordata</taxon>
        <taxon>Craniata</taxon>
        <taxon>Vertebrata</taxon>
        <taxon>Euteleostomi</taxon>
        <taxon>Actinopterygii</taxon>
        <taxon>Neopterygii</taxon>
        <taxon>Teleostei</taxon>
        <taxon>Neoteleostei</taxon>
        <taxon>Acanthomorphata</taxon>
        <taxon>Eupercaria</taxon>
        <taxon>Tetraodontiformes</taxon>
        <taxon>Tetradontoidea</taxon>
        <taxon>Tetraodontidae</taxon>
        <taxon>Tetraodon</taxon>
    </lineage>
</organism>
<evidence type="ECO:0000256" key="2">
    <source>
        <dbReference type="ARBA" id="ARBA00022692"/>
    </source>
</evidence>
<evidence type="ECO:0000313" key="7">
    <source>
        <dbReference type="Ensembl" id="ENSTNIP00000008077.1"/>
    </source>
</evidence>
<comment type="subcellular location">
    <subcellularLocation>
        <location evidence="1">Membrane</location>
        <topology evidence="1">Multi-pass membrane protein</topology>
    </subcellularLocation>
</comment>
<feature type="transmembrane region" description="Helical" evidence="6">
    <location>
        <begin position="29"/>
        <end position="50"/>
    </location>
</feature>
<feature type="transmembrane region" description="Helical" evidence="6">
    <location>
        <begin position="234"/>
        <end position="255"/>
    </location>
</feature>
<feature type="transmembrane region" description="Helical" evidence="6">
    <location>
        <begin position="267"/>
        <end position="287"/>
    </location>
</feature>
<keyword evidence="8" id="KW-1185">Reference proteome</keyword>
<dbReference type="AlphaFoldDB" id="H3CIJ9"/>
<dbReference type="GO" id="GO:0005385">
    <property type="term" value="F:zinc ion transmembrane transporter activity"/>
    <property type="evidence" value="ECO:0007669"/>
    <property type="project" value="TreeGrafter"/>
</dbReference>
<feature type="region of interest" description="Disordered" evidence="5">
    <location>
        <begin position="139"/>
        <end position="164"/>
    </location>
</feature>
<dbReference type="PANTHER" id="PTHR11040:SF58">
    <property type="entry name" value="ZINC TRANSPORTER ZIP1"/>
    <property type="match status" value="1"/>
</dbReference>
<keyword evidence="4 6" id="KW-0472">Membrane</keyword>
<reference evidence="7" key="3">
    <citation type="submission" date="2025-09" db="UniProtKB">
        <authorList>
            <consortium name="Ensembl"/>
        </authorList>
    </citation>
    <scope>IDENTIFICATION</scope>
</reference>
<reference evidence="8" key="1">
    <citation type="journal article" date="2004" name="Nature">
        <title>Genome duplication in the teleost fish Tetraodon nigroviridis reveals the early vertebrate proto-karyotype.</title>
        <authorList>
            <person name="Jaillon O."/>
            <person name="Aury J.-M."/>
            <person name="Brunet F."/>
            <person name="Petit J.-L."/>
            <person name="Stange-Thomann N."/>
            <person name="Mauceli E."/>
            <person name="Bouneau L."/>
            <person name="Fischer C."/>
            <person name="Ozouf-Costaz C."/>
            <person name="Bernot A."/>
            <person name="Nicaud S."/>
            <person name="Jaffe D."/>
            <person name="Fisher S."/>
            <person name="Lutfalla G."/>
            <person name="Dossat C."/>
            <person name="Segurens B."/>
            <person name="Dasilva C."/>
            <person name="Salanoubat M."/>
            <person name="Levy M."/>
            <person name="Boudet N."/>
            <person name="Castellano S."/>
            <person name="Anthouard V."/>
            <person name="Jubin C."/>
            <person name="Castelli V."/>
            <person name="Katinka M."/>
            <person name="Vacherie B."/>
            <person name="Biemont C."/>
            <person name="Skalli Z."/>
            <person name="Cattolico L."/>
            <person name="Poulain J."/>
            <person name="De Berardinis V."/>
            <person name="Cruaud C."/>
            <person name="Duprat S."/>
            <person name="Brottier P."/>
            <person name="Coutanceau J.-P."/>
            <person name="Gouzy J."/>
            <person name="Parra G."/>
            <person name="Lardier G."/>
            <person name="Chapple C."/>
            <person name="McKernan K.J."/>
            <person name="McEwan P."/>
            <person name="Bosak S."/>
            <person name="Kellis M."/>
            <person name="Volff J.-N."/>
            <person name="Guigo R."/>
            <person name="Zody M.C."/>
            <person name="Mesirov J."/>
            <person name="Lindblad-Toh K."/>
            <person name="Birren B."/>
            <person name="Nusbaum C."/>
            <person name="Kahn D."/>
            <person name="Robinson-Rechavi M."/>
            <person name="Laudet V."/>
            <person name="Schachter V."/>
            <person name="Quetier F."/>
            <person name="Saurin W."/>
            <person name="Scarpelli C."/>
            <person name="Wincker P."/>
            <person name="Lander E.S."/>
            <person name="Weissenbach J."/>
            <person name="Roest Crollius H."/>
        </authorList>
    </citation>
    <scope>NUCLEOTIDE SEQUENCE [LARGE SCALE GENOMIC DNA]</scope>
</reference>
<evidence type="ECO:0000313" key="8">
    <source>
        <dbReference type="Proteomes" id="UP000007303"/>
    </source>
</evidence>
<evidence type="ECO:0000256" key="1">
    <source>
        <dbReference type="ARBA" id="ARBA00004141"/>
    </source>
</evidence>
<dbReference type="PANTHER" id="PTHR11040">
    <property type="entry name" value="ZINC/IRON TRANSPORTER"/>
    <property type="match status" value="1"/>
</dbReference>
<evidence type="ECO:0000256" key="4">
    <source>
        <dbReference type="ARBA" id="ARBA00023136"/>
    </source>
</evidence>
<keyword evidence="3 6" id="KW-1133">Transmembrane helix</keyword>
<evidence type="ECO:0000256" key="6">
    <source>
        <dbReference type="SAM" id="Phobius"/>
    </source>
</evidence>
<dbReference type="GO" id="GO:0005886">
    <property type="term" value="C:plasma membrane"/>
    <property type="evidence" value="ECO:0007669"/>
    <property type="project" value="TreeGrafter"/>
</dbReference>
<feature type="transmembrane region" description="Helical" evidence="6">
    <location>
        <begin position="299"/>
        <end position="318"/>
    </location>
</feature>
<feature type="transmembrane region" description="Helical" evidence="6">
    <location>
        <begin position="62"/>
        <end position="87"/>
    </location>
</feature>
<dbReference type="Pfam" id="PF02535">
    <property type="entry name" value="Zip"/>
    <property type="match status" value="1"/>
</dbReference>
<dbReference type="Ensembl" id="ENSTNIT00000008240.1">
    <property type="protein sequence ID" value="ENSTNIP00000008077.1"/>
    <property type="gene ID" value="ENSTNIG00000005393.1"/>
</dbReference>
<dbReference type="OMA" id="ESVWQES"/>
<dbReference type="STRING" id="99883.ENSTNIP00000008077"/>
<sequence>GGWPRPPQPTAAPGLMVNPAGVPGLELKLGALVLLLGVTLLFGFAPFWLVRGAGWCWAGPDVRLRVSGWTGAFAGGVFLATCLLALLPHSLRSTSAAFGAAGITLQFPLPEFVVAAGFFLVLVLEQVALALSRPSPPSEQRQPLLAGSSFQNASPPPRCRGRLQADSGPTPALRAFLLLFSLSLHSALEGLAVGLLEDGREVLEVCLALSVHKSLVAASLAFQLRQGRLRRSAVASCLLMFAAMSPLGIGVGMGLTETKMSARHQLARSALEGLATGTFVYVTFMEVVPQQLQSTASRIPKVAAMLLGFAAVTAALFVKL</sequence>
<reference evidence="7" key="2">
    <citation type="submission" date="2025-08" db="UniProtKB">
        <authorList>
            <consortium name="Ensembl"/>
        </authorList>
    </citation>
    <scope>IDENTIFICATION</scope>
</reference>
<evidence type="ECO:0000256" key="5">
    <source>
        <dbReference type="SAM" id="MobiDB-lite"/>
    </source>
</evidence>